<accession>A0A7D9IQK6</accession>
<dbReference type="EMBL" id="CACRXK020006950">
    <property type="protein sequence ID" value="CAB4010905.1"/>
    <property type="molecule type" value="Genomic_DNA"/>
</dbReference>
<sequence length="1595" mass="183407">MEKARLFICGVLNAGGQGIIYFGIGDSCDDKTDFIHGEIIGLEVERLKDEISKAFQSILDDHIKSDNGKMTRGGDMNCVNLHFVPVTSEMNQNTGSYVVEIEVKREWKFCKDQVYYVEEWRKKADDKKSDAKYGLHNLFNVKKEKDEAYIRTCGATQSVKSSDITKDIKEPLSLKNKEWLDENDKKQLRRMLSQDTFDGRQFSSDVHESLRELNSKENDYILVANKTPPEYRGTNSFAFLQAIQWMAVFDLFDPKTKEDGLYYILNMTSDSPPVTKMELGDFKQIEENSTRGTTWILRSQTMHESLWIHNSKDCLYRAMSLYHERAPNGRIHCVFLVLSEENLREMADIIDSCVSIIGNNANKCITILSEKKDVGGAMTKLLQPEVRKDLKNPCSIFGFPLEFLRKSVEEMLGEVAYEDATATTELPFWNGKFKSILNKRINSLTDLEIYSPKPKLSSSYREVKLTRDNFYKGEVIKQLNLDNNDDIERTLATELTRRIDRSLKLLSVESPDDTAYVEIVSLSYESGSGATTLGRRMLWSKRVFYRCAVVKAITENTDHQIQELQRFGYETGQGIIPPVLILVDNFAEHQVHNLREKLSRRNTKCVLLNTLPMAIKLEKKSHDDCLKLGKLDKVEIQRVKKILANVEDKNEQQKDAAVEKIKRERRFIWLGLELFGRQYNNVRKRLSDHIRDIISHNVTNRLKGAYEMILRFCCLLDYFSKGRSIYPHPCIADILYTNDDLKNDDMNQIEKIHDKFGGLLLEDYSEAEGYHGWRPAHFLVGEVVQEEMDFVQIAKVLVANMNSGTAFAKTFLINNTVNVFLKREKISESSSQNINDTDFILDDISGEDKFNSLEVQTRYSALVMAAMPNENFPSNVLNALDLLVTLIENVHTTQHKARTWQQIARVFAYEIGMKEISEKIEPLVTRVNEELQLSDQSLNCSPATNGFAIAHQVIDHAIDMQKSFVNHLVTKATFFKVKLRDLYEQAKDISSKNEVSKEIMIEAISTTKKGIQAYDNALASPDGYLHAMVGKIQTIVVLLQIFKTHSCFTQNNVGPDESFKNYITIGNHPAALKETLTEDDLDYFLSLANKVVQHLNEFFGELKLRKRQYGKHEEQELINAKIRAMALRKKFYQVTRRDQRNERIFNDTGCKEDIVHDLLYKHEETPYSTWKKLPADVISRIYTTLKHAIPKGPVTRDSMVICARAALEANIAVDELVQHIQLWGRLFPTSVWCQMFNYMIHFPVPSGTLKSNVPMVKQSADFCKTSGPRIRERYRKSGAEYLLGRGIGLNVLLSSHKVSPDSVEHKIDFWRSLELYEKLERLRGEKILGKKGVLSYKGIEIMFDNDRYPKESRDELWFCLGFTLNGPYAYDPIDDDTYKKMEGDFQKKKENDASQASGSSQESGAEERTPKTAWQGNSQRISIVAHSVFDRTMPQQTEPSNQRSEKLNMEAIKQNSEKSKIAPQRFQYITEGEFKNNPKLMLRKRTKEGDQKTFTPQWKDQDGKIHHGAVVKGAPKSRECQRHQTKPLGTKNCPFAHSWKEDYIQQTICDFCTKSKPPRFVCLWKDEHSRYISELGYYLDESGEIWRNIEGTAIA</sequence>
<comment type="caution">
    <text evidence="3">The sequence shown here is derived from an EMBL/GenBank/DDBJ whole genome shotgun (WGS) entry which is preliminary data.</text>
</comment>
<dbReference type="PANTHER" id="PTHR16155">
    <property type="entry name" value="DED DOMAIN-CONTAINING PROTEIN"/>
    <property type="match status" value="1"/>
</dbReference>
<evidence type="ECO:0000256" key="2">
    <source>
        <dbReference type="SAM" id="MobiDB-lite"/>
    </source>
</evidence>
<proteinExistence type="predicted"/>
<keyword evidence="4" id="KW-1185">Reference proteome</keyword>
<dbReference type="OrthoDB" id="5984514at2759"/>
<dbReference type="PANTHER" id="PTHR16155:SF19">
    <property type="entry name" value="DED DOMAIN-CONTAINING PROTEIN"/>
    <property type="match status" value="1"/>
</dbReference>
<evidence type="ECO:0000313" key="4">
    <source>
        <dbReference type="Proteomes" id="UP001152795"/>
    </source>
</evidence>
<organism evidence="3 4">
    <name type="scientific">Paramuricea clavata</name>
    <name type="common">Red gorgonian</name>
    <name type="synonym">Violescent sea-whip</name>
    <dbReference type="NCBI Taxonomy" id="317549"/>
    <lineage>
        <taxon>Eukaryota</taxon>
        <taxon>Metazoa</taxon>
        <taxon>Cnidaria</taxon>
        <taxon>Anthozoa</taxon>
        <taxon>Octocorallia</taxon>
        <taxon>Malacalcyonacea</taxon>
        <taxon>Plexauridae</taxon>
        <taxon>Paramuricea</taxon>
    </lineage>
</organism>
<name>A0A7D9IQK6_PARCT</name>
<feature type="compositionally biased region" description="Low complexity" evidence="2">
    <location>
        <begin position="1393"/>
        <end position="1403"/>
    </location>
</feature>
<feature type="region of interest" description="Disordered" evidence="2">
    <location>
        <begin position="1386"/>
        <end position="1417"/>
    </location>
</feature>
<dbReference type="Proteomes" id="UP001152795">
    <property type="component" value="Unassembled WGS sequence"/>
</dbReference>
<protein>
    <submittedName>
        <fullName evidence="3">Uncharacterized protein</fullName>
    </submittedName>
</protein>
<keyword evidence="1" id="KW-0175">Coiled coil</keyword>
<evidence type="ECO:0000313" key="3">
    <source>
        <dbReference type="EMBL" id="CAB4010905.1"/>
    </source>
</evidence>
<dbReference type="GO" id="GO:0005737">
    <property type="term" value="C:cytoplasm"/>
    <property type="evidence" value="ECO:0007669"/>
    <property type="project" value="TreeGrafter"/>
</dbReference>
<reference evidence="3" key="1">
    <citation type="submission" date="2020-04" db="EMBL/GenBank/DDBJ databases">
        <authorList>
            <person name="Alioto T."/>
            <person name="Alioto T."/>
            <person name="Gomez Garrido J."/>
        </authorList>
    </citation>
    <scope>NUCLEOTIDE SEQUENCE</scope>
    <source>
        <strain evidence="3">A484AB</strain>
    </source>
</reference>
<evidence type="ECO:0000256" key="1">
    <source>
        <dbReference type="SAM" id="Coils"/>
    </source>
</evidence>
<gene>
    <name evidence="3" type="ORF">PACLA_8A072703</name>
</gene>
<feature type="coiled-coil region" evidence="1">
    <location>
        <begin position="636"/>
        <end position="663"/>
    </location>
</feature>